<evidence type="ECO:0000313" key="2">
    <source>
        <dbReference type="Proteomes" id="UP000716446"/>
    </source>
</evidence>
<dbReference type="Proteomes" id="UP000716446">
    <property type="component" value="Unassembled WGS sequence"/>
</dbReference>
<gene>
    <name evidence="1" type="ORF">AWRI4619_LOCUS6862</name>
</gene>
<organism evidence="1 2">
    <name type="scientific">Aureobasidium vineae</name>
    <dbReference type="NCBI Taxonomy" id="2773715"/>
    <lineage>
        <taxon>Eukaryota</taxon>
        <taxon>Fungi</taxon>
        <taxon>Dikarya</taxon>
        <taxon>Ascomycota</taxon>
        <taxon>Pezizomycotina</taxon>
        <taxon>Dothideomycetes</taxon>
        <taxon>Dothideomycetidae</taxon>
        <taxon>Dothideales</taxon>
        <taxon>Saccotheciaceae</taxon>
        <taxon>Aureobasidium</taxon>
    </lineage>
</organism>
<accession>A0A9N8JPJ6</accession>
<dbReference type="EMBL" id="CAIJEN010000013">
    <property type="protein sequence ID" value="CAD0091770.1"/>
    <property type="molecule type" value="Genomic_DNA"/>
</dbReference>
<dbReference type="AlphaFoldDB" id="A0A9N8JPJ6"/>
<evidence type="ECO:0000313" key="1">
    <source>
        <dbReference type="EMBL" id="CAD0091770.1"/>
    </source>
</evidence>
<name>A0A9N8JPJ6_9PEZI</name>
<proteinExistence type="predicted"/>
<keyword evidence="2" id="KW-1185">Reference proteome</keyword>
<sequence length="321" mass="37726">MPTLHSLTNIDPPSPLGILSILPLEVRDRIYNSVLANNDGWWNQMIWLHRKDGFDKVDLDARVLLECLPLMKTSKQIRRECLETFLREPDMCRGCDGRLENLLTKPDGIRLYGLLKDLRTQCDLSKHTRRLGVVMQAMLIQPLWHDANERWIPDQINKLRRCFDAFKIPSSRYFLDLYYGNPTRVTYDYSFPHYLDDLPWGTSQRPMDFAEIYCVQDVTVKLWMGDADASTKALDKACEDMDELMSWDRDVFFEVADNIEGTDGQKADLKRQIDEGFLLVSRNMGRLREYHISWIRRMEVLWDGYYDVADFFNMVESTNQT</sequence>
<protein>
    <submittedName>
        <fullName evidence="1">Uncharacterized protein</fullName>
    </submittedName>
</protein>
<comment type="caution">
    <text evidence="1">The sequence shown here is derived from an EMBL/GenBank/DDBJ whole genome shotgun (WGS) entry which is preliminary data.</text>
</comment>
<reference evidence="1" key="1">
    <citation type="submission" date="2020-06" db="EMBL/GenBank/DDBJ databases">
        <authorList>
            <person name="Onetto C."/>
        </authorList>
    </citation>
    <scope>NUCLEOTIDE SEQUENCE</scope>
</reference>